<dbReference type="EMBL" id="CP096246">
    <property type="protein sequence ID" value="WFG96805.1"/>
    <property type="molecule type" value="Genomic_DNA"/>
</dbReference>
<protein>
    <submittedName>
        <fullName evidence="1">Uncharacterized protein</fullName>
    </submittedName>
</protein>
<dbReference type="Proteomes" id="UP001214629">
    <property type="component" value="Chromosome"/>
</dbReference>
<sequence>MTKTLVVDNIKITFYNYQKLFNLNQIEISGIWGYGNYGIIIFTEKEQININNLELFNKNNEKLSLITLEI</sequence>
<keyword evidence="2" id="KW-1185">Reference proteome</keyword>
<accession>A0AAX3SZQ9</accession>
<evidence type="ECO:0000313" key="1">
    <source>
        <dbReference type="EMBL" id="WFG96805.1"/>
    </source>
</evidence>
<organism evidence="1 2">
    <name type="scientific">Spiroplasma citri</name>
    <dbReference type="NCBI Taxonomy" id="2133"/>
    <lineage>
        <taxon>Bacteria</taxon>
        <taxon>Bacillati</taxon>
        <taxon>Mycoplasmatota</taxon>
        <taxon>Mollicutes</taxon>
        <taxon>Entomoplasmatales</taxon>
        <taxon>Spiroplasmataceae</taxon>
        <taxon>Spiroplasma</taxon>
    </lineage>
</organism>
<gene>
    <name evidence="1" type="ORF">M0C40_01995</name>
</gene>
<reference evidence="1 2" key="1">
    <citation type="submission" date="2022-04" db="EMBL/GenBank/DDBJ databases">
        <title>Whole genome of Spiroplasma citri.</title>
        <authorList>
            <person name="Khanchezar A."/>
            <person name="Izadpanah K."/>
            <person name="Taghavi M."/>
            <person name="Ghorbani A."/>
            <person name="Beven L."/>
        </authorList>
    </citation>
    <scope>NUCLEOTIDE SEQUENCE [LARGE SCALE GENOMIC DNA]</scope>
    <source>
        <strain evidence="1 2">D4</strain>
    </source>
</reference>
<evidence type="ECO:0000313" key="2">
    <source>
        <dbReference type="Proteomes" id="UP001214629"/>
    </source>
</evidence>
<dbReference type="RefSeq" id="WP_277939033.1">
    <property type="nucleotide sequence ID" value="NZ_CP096246.1"/>
</dbReference>
<name>A0AAX3SZQ9_SPICI</name>
<dbReference type="AlphaFoldDB" id="A0AAX3SZQ9"/>
<proteinExistence type="predicted"/>